<dbReference type="InterPro" id="IPR001584">
    <property type="entry name" value="Integrase_cat-core"/>
</dbReference>
<dbReference type="WBParaSite" id="TMUE_3000011364.1">
    <property type="protein sequence ID" value="TMUE_3000011364.1"/>
    <property type="gene ID" value="WBGene00301308"/>
</dbReference>
<dbReference type="GO" id="GO:0003676">
    <property type="term" value="F:nucleic acid binding"/>
    <property type="evidence" value="ECO:0007669"/>
    <property type="project" value="InterPro"/>
</dbReference>
<protein>
    <recommendedName>
        <fullName evidence="1">RNA-directed DNA polymerase</fullName>
        <ecNumber evidence="1">2.7.7.49</ecNumber>
    </recommendedName>
</protein>
<dbReference type="EC" id="2.7.7.49" evidence="1"/>
<dbReference type="InterPro" id="IPR041588">
    <property type="entry name" value="Integrase_H2C2"/>
</dbReference>
<feature type="region of interest" description="Disordered" evidence="2">
    <location>
        <begin position="315"/>
        <end position="342"/>
    </location>
</feature>
<dbReference type="PANTHER" id="PTHR37984">
    <property type="entry name" value="PROTEIN CBG26694"/>
    <property type="match status" value="1"/>
</dbReference>
<dbReference type="GO" id="GO:0015074">
    <property type="term" value="P:DNA integration"/>
    <property type="evidence" value="ECO:0007669"/>
    <property type="project" value="InterPro"/>
</dbReference>
<evidence type="ECO:0000313" key="4">
    <source>
        <dbReference type="Proteomes" id="UP000046395"/>
    </source>
</evidence>
<dbReference type="STRING" id="70415.A0A5S6QW85"/>
<dbReference type="AlphaFoldDB" id="A0A5S6QW85"/>
<evidence type="ECO:0000259" key="3">
    <source>
        <dbReference type="PROSITE" id="PS50994"/>
    </source>
</evidence>
<dbReference type="InterPro" id="IPR036397">
    <property type="entry name" value="RNaseH_sf"/>
</dbReference>
<dbReference type="Gene3D" id="3.30.420.10">
    <property type="entry name" value="Ribonuclease H-like superfamily/Ribonuclease H"/>
    <property type="match status" value="1"/>
</dbReference>
<dbReference type="InterPro" id="IPR012337">
    <property type="entry name" value="RNaseH-like_sf"/>
</dbReference>
<dbReference type="GO" id="GO:0003964">
    <property type="term" value="F:RNA-directed DNA polymerase activity"/>
    <property type="evidence" value="ECO:0007669"/>
    <property type="project" value="UniProtKB-EC"/>
</dbReference>
<reference evidence="5" key="1">
    <citation type="submission" date="2019-12" db="UniProtKB">
        <authorList>
            <consortium name="WormBaseParasite"/>
        </authorList>
    </citation>
    <scope>IDENTIFICATION</scope>
</reference>
<dbReference type="InterPro" id="IPR050951">
    <property type="entry name" value="Retrovirus_Pol_polyprotein"/>
</dbReference>
<keyword evidence="4" id="KW-1185">Reference proteome</keyword>
<feature type="domain" description="Integrase catalytic" evidence="3">
    <location>
        <begin position="55"/>
        <end position="222"/>
    </location>
</feature>
<organism evidence="4 5">
    <name type="scientific">Trichuris muris</name>
    <name type="common">Mouse whipworm</name>
    <dbReference type="NCBI Taxonomy" id="70415"/>
    <lineage>
        <taxon>Eukaryota</taxon>
        <taxon>Metazoa</taxon>
        <taxon>Ecdysozoa</taxon>
        <taxon>Nematoda</taxon>
        <taxon>Enoplea</taxon>
        <taxon>Dorylaimia</taxon>
        <taxon>Trichinellida</taxon>
        <taxon>Trichuridae</taxon>
        <taxon>Trichuris</taxon>
    </lineage>
</organism>
<evidence type="ECO:0000313" key="5">
    <source>
        <dbReference type="WBParaSite" id="TMUE_3000011364.1"/>
    </source>
</evidence>
<dbReference type="Proteomes" id="UP000046395">
    <property type="component" value="Unassembled WGS sequence"/>
</dbReference>
<name>A0A5S6QW85_TRIMR</name>
<dbReference type="PANTHER" id="PTHR37984:SF9">
    <property type="entry name" value="INTEGRASE CATALYTIC DOMAIN-CONTAINING PROTEIN"/>
    <property type="match status" value="1"/>
</dbReference>
<sequence length="342" mass="39035">MLDPIHCGHQGIVRCKDRARESIWWPGMNHEIEQMVENCFRCASLRQIRHEPMLPAELPAYPWQVVGTDILSFRDKDYLVVVDYYPMYIELSLLPDKTTGTGINLMKSMFSRHGIPETVRCDNGPCYSAFEFSEFAKAYQFQLITSSPKYAQSNGEAESAVATVRKMIEKCDDLYLALLAYRTTPLASGFSPAELLFGRKLRTNVPILQSHLLPRKVNHEAFRQRDAAEKRRQCIAYNRRHGTRFRQTLEMGQKVLVQDRKQDGSVVGRLHLAHIRSGWTAEERYAGQRFICCQDDAVDQVKLTSLEQKKLLPDYPGNTPHLSSFKTTSLEKGGCGVQSRVS</sequence>
<dbReference type="PROSITE" id="PS50994">
    <property type="entry name" value="INTEGRASE"/>
    <property type="match status" value="1"/>
</dbReference>
<proteinExistence type="predicted"/>
<accession>A0A5S6QW85</accession>
<dbReference type="FunFam" id="3.30.420.10:FF:000063">
    <property type="entry name" value="Retrovirus-related Pol polyprotein from transposon 297-like Protein"/>
    <property type="match status" value="1"/>
</dbReference>
<dbReference type="Gene3D" id="1.10.340.70">
    <property type="match status" value="1"/>
</dbReference>
<dbReference type="SUPFAM" id="SSF53098">
    <property type="entry name" value="Ribonuclease H-like"/>
    <property type="match status" value="1"/>
</dbReference>
<dbReference type="Pfam" id="PF17921">
    <property type="entry name" value="Integrase_H2C2"/>
    <property type="match status" value="1"/>
</dbReference>
<evidence type="ECO:0000256" key="2">
    <source>
        <dbReference type="SAM" id="MobiDB-lite"/>
    </source>
</evidence>
<evidence type="ECO:0000256" key="1">
    <source>
        <dbReference type="ARBA" id="ARBA00012493"/>
    </source>
</evidence>
<feature type="compositionally biased region" description="Polar residues" evidence="2">
    <location>
        <begin position="320"/>
        <end position="330"/>
    </location>
</feature>